<dbReference type="HAMAP" id="MF_01851">
    <property type="entry name" value="UPF0637"/>
    <property type="match status" value="1"/>
</dbReference>
<dbReference type="Gene3D" id="3.30.930.20">
    <property type="entry name" value="Protein of unknown function DUF1054"/>
    <property type="match status" value="1"/>
</dbReference>
<evidence type="ECO:0000313" key="3">
    <source>
        <dbReference type="Proteomes" id="UP001172721"/>
    </source>
</evidence>
<dbReference type="Pfam" id="PF06335">
    <property type="entry name" value="DUF1054"/>
    <property type="match status" value="1"/>
</dbReference>
<dbReference type="InterPro" id="IPR053707">
    <property type="entry name" value="UPF0637_domain_sf"/>
</dbReference>
<proteinExistence type="inferred from homology"/>
<gene>
    <name evidence="2" type="ORF">QYB97_03765</name>
</gene>
<name>A0ABT8HS18_9BACL</name>
<keyword evidence="3" id="KW-1185">Reference proteome</keyword>
<evidence type="ECO:0000313" key="2">
    <source>
        <dbReference type="EMBL" id="MDN4523573.1"/>
    </source>
</evidence>
<comment type="caution">
    <text evidence="2">The sequence shown here is derived from an EMBL/GenBank/DDBJ whole genome shotgun (WGS) entry which is preliminary data.</text>
</comment>
<sequence>MHFNGFNENDFSVFAIDGLEVRMEKLIERVRPKLEELGKHFALELSSSTGEEMFYHVAKHARRTVNPPNDTWVAFSSSNRGYKMLPHFQIGLFETHIFIWFAVIYESPVKKEFAALLKKELKTVSKAIPDDFVWSQDHMKPDAFLHRDVKKGKLPDFINTLANVKKAELLCGIHIPKEKAVQMDGNVFIHRTESVFKTLMPLYELKKKIYSE</sequence>
<evidence type="ECO:0000256" key="1">
    <source>
        <dbReference type="HAMAP-Rule" id="MF_01851"/>
    </source>
</evidence>
<organism evidence="2 3">
    <name type="scientific">Fictibacillus fluitans</name>
    <dbReference type="NCBI Taxonomy" id="3058422"/>
    <lineage>
        <taxon>Bacteria</taxon>
        <taxon>Bacillati</taxon>
        <taxon>Bacillota</taxon>
        <taxon>Bacilli</taxon>
        <taxon>Bacillales</taxon>
        <taxon>Fictibacillaceae</taxon>
        <taxon>Fictibacillus</taxon>
    </lineage>
</organism>
<dbReference type="SUPFAM" id="SSF142913">
    <property type="entry name" value="YktB/PF0168-like"/>
    <property type="match status" value="1"/>
</dbReference>
<dbReference type="Proteomes" id="UP001172721">
    <property type="component" value="Unassembled WGS sequence"/>
</dbReference>
<accession>A0ABT8HS18</accession>
<comment type="similarity">
    <text evidence="1">Belongs to the UPF0637 family.</text>
</comment>
<dbReference type="RefSeq" id="WP_301164595.1">
    <property type="nucleotide sequence ID" value="NZ_JAUHTR010000001.1"/>
</dbReference>
<dbReference type="PIRSF" id="PIRSF021332">
    <property type="entry name" value="DUF1054"/>
    <property type="match status" value="1"/>
</dbReference>
<reference evidence="2" key="1">
    <citation type="submission" date="2023-07" db="EMBL/GenBank/DDBJ databases">
        <title>Fictibacillus sp. isolated from freshwater pond.</title>
        <authorList>
            <person name="Kirdat K."/>
            <person name="Bhat A."/>
            <person name="Mourya A."/>
            <person name="Yadav A."/>
        </authorList>
    </citation>
    <scope>NUCLEOTIDE SEQUENCE</scope>
    <source>
        <strain evidence="2">NE201</strain>
    </source>
</reference>
<protein>
    <recommendedName>
        <fullName evidence="1">UPF0637 protein QYB97_03765</fullName>
    </recommendedName>
</protein>
<dbReference type="EMBL" id="JAUHTR010000001">
    <property type="protein sequence ID" value="MDN4523573.1"/>
    <property type="molecule type" value="Genomic_DNA"/>
</dbReference>
<dbReference type="InterPro" id="IPR009403">
    <property type="entry name" value="UPF0637"/>
</dbReference>